<dbReference type="EMBL" id="NMUH01008553">
    <property type="protein sequence ID" value="MQM18964.1"/>
    <property type="molecule type" value="Genomic_DNA"/>
</dbReference>
<evidence type="ECO:0000313" key="3">
    <source>
        <dbReference type="Proteomes" id="UP000652761"/>
    </source>
</evidence>
<evidence type="ECO:0000313" key="2">
    <source>
        <dbReference type="EMBL" id="MQM18964.1"/>
    </source>
</evidence>
<feature type="compositionally biased region" description="Polar residues" evidence="1">
    <location>
        <begin position="144"/>
        <end position="159"/>
    </location>
</feature>
<dbReference type="Proteomes" id="UP000652761">
    <property type="component" value="Unassembled WGS sequence"/>
</dbReference>
<comment type="caution">
    <text evidence="2">The sequence shown here is derived from an EMBL/GenBank/DDBJ whole genome shotgun (WGS) entry which is preliminary data.</text>
</comment>
<accession>A0A843XHB9</accession>
<feature type="region of interest" description="Disordered" evidence="1">
    <location>
        <begin position="106"/>
        <end position="183"/>
    </location>
</feature>
<proteinExistence type="predicted"/>
<organism evidence="2 3">
    <name type="scientific">Colocasia esculenta</name>
    <name type="common">Wild taro</name>
    <name type="synonym">Arum esculentum</name>
    <dbReference type="NCBI Taxonomy" id="4460"/>
    <lineage>
        <taxon>Eukaryota</taxon>
        <taxon>Viridiplantae</taxon>
        <taxon>Streptophyta</taxon>
        <taxon>Embryophyta</taxon>
        <taxon>Tracheophyta</taxon>
        <taxon>Spermatophyta</taxon>
        <taxon>Magnoliopsida</taxon>
        <taxon>Liliopsida</taxon>
        <taxon>Araceae</taxon>
        <taxon>Aroideae</taxon>
        <taxon>Colocasieae</taxon>
        <taxon>Colocasia</taxon>
    </lineage>
</organism>
<name>A0A843XHB9_COLES</name>
<keyword evidence="3" id="KW-1185">Reference proteome</keyword>
<feature type="compositionally biased region" description="Basic and acidic residues" evidence="1">
    <location>
        <begin position="173"/>
        <end position="183"/>
    </location>
</feature>
<dbReference type="AlphaFoldDB" id="A0A843XHB9"/>
<evidence type="ECO:0000256" key="1">
    <source>
        <dbReference type="SAM" id="MobiDB-lite"/>
    </source>
</evidence>
<gene>
    <name evidence="2" type="ORF">Taro_051965</name>
</gene>
<protein>
    <submittedName>
        <fullName evidence="2">Uncharacterized protein</fullName>
    </submittedName>
</protein>
<sequence>MPALGDAVLATSTAQTCTVFPPAFIGRVTRLVTVFAVALCWSVGYKNLGFLFLARSLRDVEGTLLDVGLRLEELGEELERSFLSTNSPPLGLSSWSRNLLARARAGHEDSGSYSGSRPRRQRITTQQTFPTHSASEGSIAAASTVGSTTSVAGPVSSQAWGRGHGRPGPSRGLTDRRLESSQL</sequence>
<reference evidence="2" key="1">
    <citation type="submission" date="2017-07" db="EMBL/GenBank/DDBJ databases">
        <title>Taro Niue Genome Assembly and Annotation.</title>
        <authorList>
            <person name="Atibalentja N."/>
            <person name="Keating K."/>
            <person name="Fields C.J."/>
        </authorList>
    </citation>
    <scope>NUCLEOTIDE SEQUENCE</scope>
    <source>
        <strain evidence="2">Niue_2</strain>
        <tissue evidence="2">Leaf</tissue>
    </source>
</reference>